<proteinExistence type="predicted"/>
<reference evidence="2" key="1">
    <citation type="submission" date="2024-06" db="EMBL/GenBank/DDBJ databases">
        <title>Draft genome sequence of Microbacterium sp. strain A8/3-1, isolated from Oxytropis tragacanthoides Fisch. ex DC. Root nodules in the Altai region of Russia.</title>
        <authorList>
            <person name="Sazanova A."/>
            <person name="Guro P."/>
            <person name="Kuznetsova I."/>
            <person name="Belimov A."/>
            <person name="Safronova V."/>
        </authorList>
    </citation>
    <scope>NUCLEOTIDE SEQUENCE</scope>
    <source>
        <strain evidence="2">A8/3-1</strain>
    </source>
</reference>
<dbReference type="PANTHER" id="PTHR35569:SF1">
    <property type="entry name" value="CYANAMIDE HYDRATASE DDI2-RELATED"/>
    <property type="match status" value="1"/>
</dbReference>
<sequence length="212" mass="23090">MPEVIAGITIPDTTLVKEATAYIREHEDDLLFDHSRRVFLFGALQGRARGLDPDLELLYVGALFHDIGLTEAYRPSHLRFEVDGANAARDFLIAHGASEDDAGAVWLAIALHTTPGVPEFLAPEIALLTAGVETDVLGLDLGALTNADRAAVTAAHPRPDFKRRILAAFTKGNARRPETTFGNVNADVLAHFQPGFVRQDFVETIRGNAWPE</sequence>
<dbReference type="InterPro" id="IPR006674">
    <property type="entry name" value="HD_domain"/>
</dbReference>
<name>A0AAU7W2B0_9MICO</name>
<dbReference type="RefSeq" id="WP_350353278.1">
    <property type="nucleotide sequence ID" value="NZ_CP158357.1"/>
</dbReference>
<dbReference type="EMBL" id="CP158357">
    <property type="protein sequence ID" value="XBX80476.1"/>
    <property type="molecule type" value="Genomic_DNA"/>
</dbReference>
<accession>A0AAU7W2B0</accession>
<dbReference type="SUPFAM" id="SSF109604">
    <property type="entry name" value="HD-domain/PDEase-like"/>
    <property type="match status" value="1"/>
</dbReference>
<gene>
    <name evidence="2" type="ORF">ABS642_10395</name>
</gene>
<dbReference type="Pfam" id="PF01966">
    <property type="entry name" value="HD"/>
    <property type="match status" value="1"/>
</dbReference>
<dbReference type="PANTHER" id="PTHR35569">
    <property type="entry name" value="CYANAMIDE HYDRATASE DDI2-RELATED"/>
    <property type="match status" value="1"/>
</dbReference>
<organism evidence="2">
    <name type="scientific">Microbacterium sp. A8/3-1</name>
    <dbReference type="NCBI Taxonomy" id="3160749"/>
    <lineage>
        <taxon>Bacteria</taxon>
        <taxon>Bacillati</taxon>
        <taxon>Actinomycetota</taxon>
        <taxon>Actinomycetes</taxon>
        <taxon>Micrococcales</taxon>
        <taxon>Microbacteriaceae</taxon>
        <taxon>Microbacterium</taxon>
    </lineage>
</organism>
<evidence type="ECO:0000313" key="2">
    <source>
        <dbReference type="EMBL" id="XBX80476.1"/>
    </source>
</evidence>
<evidence type="ECO:0000259" key="1">
    <source>
        <dbReference type="Pfam" id="PF01966"/>
    </source>
</evidence>
<dbReference type="InterPro" id="IPR003607">
    <property type="entry name" value="HD/PDEase_dom"/>
</dbReference>
<protein>
    <submittedName>
        <fullName evidence="2">HD domain-containing protein</fullName>
    </submittedName>
</protein>
<dbReference type="Gene3D" id="1.10.3210.10">
    <property type="entry name" value="Hypothetical protein af1432"/>
    <property type="match status" value="1"/>
</dbReference>
<dbReference type="CDD" id="cd00077">
    <property type="entry name" value="HDc"/>
    <property type="match status" value="1"/>
</dbReference>
<dbReference type="AlphaFoldDB" id="A0AAU7W2B0"/>
<feature type="domain" description="HD" evidence="1">
    <location>
        <begin position="32"/>
        <end position="119"/>
    </location>
</feature>